<gene>
    <name evidence="2" type="ordered locus">Desti_5024</name>
</gene>
<feature type="domain" description="DUF3786" evidence="1">
    <location>
        <begin position="37"/>
        <end position="216"/>
    </location>
</feature>
<dbReference type="AlphaFoldDB" id="I4CDJ4"/>
<dbReference type="HOGENOM" id="CLU_106581_0_1_7"/>
<dbReference type="RefSeq" id="WP_014812738.1">
    <property type="nucleotide sequence ID" value="NC_018025.1"/>
</dbReference>
<evidence type="ECO:0000313" key="2">
    <source>
        <dbReference type="EMBL" id="AFM27635.1"/>
    </source>
</evidence>
<dbReference type="STRING" id="706587.Desti_5024"/>
<dbReference type="EMBL" id="CP003360">
    <property type="protein sequence ID" value="AFM27635.1"/>
    <property type="molecule type" value="Genomic_DNA"/>
</dbReference>
<proteinExistence type="predicted"/>
<evidence type="ECO:0000259" key="1">
    <source>
        <dbReference type="Pfam" id="PF12654"/>
    </source>
</evidence>
<reference evidence="3" key="1">
    <citation type="submission" date="2012-06" db="EMBL/GenBank/DDBJ databases">
        <title>Complete sequence of chromosome of Desulfomonile tiedjei DSM 6799.</title>
        <authorList>
            <person name="Lucas S."/>
            <person name="Copeland A."/>
            <person name="Lapidus A."/>
            <person name="Glavina del Rio T."/>
            <person name="Dalin E."/>
            <person name="Tice H."/>
            <person name="Bruce D."/>
            <person name="Goodwin L."/>
            <person name="Pitluck S."/>
            <person name="Peters L."/>
            <person name="Ovchinnikova G."/>
            <person name="Zeytun A."/>
            <person name="Lu M."/>
            <person name="Kyrpides N."/>
            <person name="Mavromatis K."/>
            <person name="Ivanova N."/>
            <person name="Brettin T."/>
            <person name="Detter J.C."/>
            <person name="Han C."/>
            <person name="Larimer F."/>
            <person name="Land M."/>
            <person name="Hauser L."/>
            <person name="Markowitz V."/>
            <person name="Cheng J.-F."/>
            <person name="Hugenholtz P."/>
            <person name="Woyke T."/>
            <person name="Wu D."/>
            <person name="Spring S."/>
            <person name="Schroeder M."/>
            <person name="Brambilla E."/>
            <person name="Klenk H.-P."/>
            <person name="Eisen J.A."/>
        </authorList>
    </citation>
    <scope>NUCLEOTIDE SEQUENCE [LARGE SCALE GENOMIC DNA]</scope>
    <source>
        <strain evidence="3">ATCC 49306 / DSM 6799 / DCB-1</strain>
    </source>
</reference>
<dbReference type="Pfam" id="PF12654">
    <property type="entry name" value="DUF3786"/>
    <property type="match status" value="1"/>
</dbReference>
<sequence length="222" mass="25465">MAPDEYTMWLEREVSGKNVEELNKAYELLMQKIKSIDPLTIAEQSEAQYVGEGVPKIVIPFLQSWFVLDLLPYRIRAQHKIFDTLPMKVLVLQHLIAAAKNLGTTVRVVGEWIDCRTLRHGAVMGAHFAKSTDEMLSRFFALPRDEKIARSMKWAGISADLGDEAFFFRFFPKLPIALVHWREDSEFPPFSKILYDVSASNYMPTHGLAALTEFLIFRLVEN</sequence>
<protein>
    <recommendedName>
        <fullName evidence="1">DUF3786 domain-containing protein</fullName>
    </recommendedName>
</protein>
<dbReference type="OrthoDB" id="159408at2"/>
<dbReference type="KEGG" id="dti:Desti_5024"/>
<organism evidence="2 3">
    <name type="scientific">Desulfomonile tiedjei (strain ATCC 49306 / DSM 6799 / DCB-1)</name>
    <dbReference type="NCBI Taxonomy" id="706587"/>
    <lineage>
        <taxon>Bacteria</taxon>
        <taxon>Pseudomonadati</taxon>
        <taxon>Thermodesulfobacteriota</taxon>
        <taxon>Desulfomonilia</taxon>
        <taxon>Desulfomonilales</taxon>
        <taxon>Desulfomonilaceae</taxon>
        <taxon>Desulfomonile</taxon>
    </lineage>
</organism>
<name>I4CDJ4_DESTA</name>
<accession>I4CDJ4</accession>
<dbReference type="Proteomes" id="UP000006055">
    <property type="component" value="Chromosome"/>
</dbReference>
<dbReference type="InterPro" id="IPR024264">
    <property type="entry name" value="DUF3786"/>
</dbReference>
<evidence type="ECO:0000313" key="3">
    <source>
        <dbReference type="Proteomes" id="UP000006055"/>
    </source>
</evidence>
<keyword evidence="3" id="KW-1185">Reference proteome</keyword>